<keyword evidence="2" id="KW-1185">Reference proteome</keyword>
<dbReference type="Proteomes" id="UP000028702">
    <property type="component" value="Unassembled WGS sequence"/>
</dbReference>
<dbReference type="STRING" id="1333998.M2A_1349"/>
<proteinExistence type="predicted"/>
<dbReference type="PROSITE" id="PS51365">
    <property type="entry name" value="RENAL_DIPEPTIDASE_2"/>
    <property type="match status" value="1"/>
</dbReference>
<dbReference type="InterPro" id="IPR008257">
    <property type="entry name" value="Pept_M19"/>
</dbReference>
<reference evidence="1 2" key="1">
    <citation type="submission" date="2014-07" db="EMBL/GenBank/DDBJ databases">
        <title>Tepidicaulis marinum gen. nov., sp. nov., a novel marine bacterium denitrifying nitrate to nitrous oxide strictly under microaerobic conditions.</title>
        <authorList>
            <person name="Takeuchi M."/>
            <person name="Yamagishi T."/>
            <person name="Kamagata Y."/>
            <person name="Oshima K."/>
            <person name="Hattori M."/>
            <person name="Katayama T."/>
            <person name="Hanada S."/>
            <person name="Tamaki H."/>
            <person name="Marumo K."/>
            <person name="Maeda H."/>
            <person name="Nedachi M."/>
            <person name="Iwasaki W."/>
            <person name="Suwa Y."/>
            <person name="Sakata S."/>
        </authorList>
    </citation>
    <scope>NUCLEOTIDE SEQUENCE [LARGE SCALE GENOMIC DNA]</scope>
    <source>
        <strain evidence="1 2">MA2</strain>
    </source>
</reference>
<dbReference type="Pfam" id="PF01244">
    <property type="entry name" value="Peptidase_M19"/>
    <property type="match status" value="1"/>
</dbReference>
<comment type="caution">
    <text evidence="1">The sequence shown here is derived from an EMBL/GenBank/DDBJ whole genome shotgun (WGS) entry which is preliminary data.</text>
</comment>
<dbReference type="Gene3D" id="3.20.20.140">
    <property type="entry name" value="Metal-dependent hydrolases"/>
    <property type="match status" value="1"/>
</dbReference>
<evidence type="ECO:0000313" key="2">
    <source>
        <dbReference type="Proteomes" id="UP000028702"/>
    </source>
</evidence>
<dbReference type="GO" id="GO:0070573">
    <property type="term" value="F:metallodipeptidase activity"/>
    <property type="evidence" value="ECO:0007669"/>
    <property type="project" value="InterPro"/>
</dbReference>
<dbReference type="PANTHER" id="PTHR10443">
    <property type="entry name" value="MICROSOMAL DIPEPTIDASE"/>
    <property type="match status" value="1"/>
</dbReference>
<dbReference type="InterPro" id="IPR032466">
    <property type="entry name" value="Metal_Hydrolase"/>
</dbReference>
<dbReference type="CDD" id="cd01301">
    <property type="entry name" value="rDP_like"/>
    <property type="match status" value="1"/>
</dbReference>
<dbReference type="SUPFAM" id="SSF51556">
    <property type="entry name" value="Metallo-dependent hydrolases"/>
    <property type="match status" value="1"/>
</dbReference>
<dbReference type="eggNOG" id="COG2355">
    <property type="taxonomic scope" value="Bacteria"/>
</dbReference>
<gene>
    <name evidence="1" type="ORF">M2A_1349</name>
</gene>
<dbReference type="GO" id="GO:0006508">
    <property type="term" value="P:proteolysis"/>
    <property type="evidence" value="ECO:0007669"/>
    <property type="project" value="InterPro"/>
</dbReference>
<name>A0A081B9Y2_9HYPH</name>
<evidence type="ECO:0000313" key="1">
    <source>
        <dbReference type="EMBL" id="GAK44850.1"/>
    </source>
</evidence>
<dbReference type="AlphaFoldDB" id="A0A081B9Y2"/>
<dbReference type="PANTHER" id="PTHR10443:SF12">
    <property type="entry name" value="DIPEPTIDASE"/>
    <property type="match status" value="1"/>
</dbReference>
<accession>A0A081B9Y2</accession>
<organism evidence="1 2">
    <name type="scientific">Tepidicaulis marinus</name>
    <dbReference type="NCBI Taxonomy" id="1333998"/>
    <lineage>
        <taxon>Bacteria</taxon>
        <taxon>Pseudomonadati</taxon>
        <taxon>Pseudomonadota</taxon>
        <taxon>Alphaproteobacteria</taxon>
        <taxon>Hyphomicrobiales</taxon>
        <taxon>Parvibaculaceae</taxon>
        <taxon>Tepidicaulis</taxon>
    </lineage>
</organism>
<protein>
    <submittedName>
        <fullName evidence="1">Peptidase M19 renal dipeptidase</fullName>
    </submittedName>
</protein>
<dbReference type="EMBL" id="BBIO01000005">
    <property type="protein sequence ID" value="GAK44850.1"/>
    <property type="molecule type" value="Genomic_DNA"/>
</dbReference>
<sequence length="383" mass="40941">MIGLGLVVAAAVAALAIVPGYLESTTNVVEEHAPYEIGEASSALHESLVIADLHSDTLLWARDPLSRADRGHVDVPRLVDGNVALQVFSVVTKVPQGLNYDENTADSDQITLLAMVQHWPARTWRSLLERALYQAEKLQAAEAEAPEALKVVRTKADLEAVLSARAEGKEIVAGLLATEGLHPLEGDAANVKVLYDAGYRMMGLHHFFDNKLGGSLHGLSGAGLTDFGKEVVRELEAQGVMIDVAHSSPAVVEDVLAMTDSPIFVSHTGVKGACNTARNLEDDLMKRIAERGGVIGIGYWDGAVCKIDPANVVKSLRYAADLLGADHVGLGSDYDGGTTVLFDTSELAVLTEEMRKAGFTDEEIRKIMGGNVIRVFKEQLPAG</sequence>